<feature type="region of interest" description="Disordered" evidence="1">
    <location>
        <begin position="629"/>
        <end position="650"/>
    </location>
</feature>
<keyword evidence="2" id="KW-1133">Transmembrane helix</keyword>
<comment type="caution">
    <text evidence="4">The sequence shown here is derived from an EMBL/GenBank/DDBJ whole genome shotgun (WGS) entry which is preliminary data.</text>
</comment>
<proteinExistence type="predicted"/>
<evidence type="ECO:0000256" key="3">
    <source>
        <dbReference type="SAM" id="SignalP"/>
    </source>
</evidence>
<evidence type="ECO:0000256" key="1">
    <source>
        <dbReference type="SAM" id="MobiDB-lite"/>
    </source>
</evidence>
<feature type="transmembrane region" description="Helical" evidence="2">
    <location>
        <begin position="448"/>
        <end position="464"/>
    </location>
</feature>
<keyword evidence="5" id="KW-1185">Reference proteome</keyword>
<evidence type="ECO:0000313" key="4">
    <source>
        <dbReference type="EMBL" id="KAK2031336.1"/>
    </source>
</evidence>
<dbReference type="AlphaFoldDB" id="A0AAD9HLH8"/>
<reference evidence="4" key="1">
    <citation type="submission" date="2021-06" db="EMBL/GenBank/DDBJ databases">
        <title>Comparative genomics, transcriptomics and evolutionary studies reveal genomic signatures of adaptation to plant cell wall in hemibiotrophic fungi.</title>
        <authorList>
            <consortium name="DOE Joint Genome Institute"/>
            <person name="Baroncelli R."/>
            <person name="Diaz J.F."/>
            <person name="Benocci T."/>
            <person name="Peng M."/>
            <person name="Battaglia E."/>
            <person name="Haridas S."/>
            <person name="Andreopoulos W."/>
            <person name="Labutti K."/>
            <person name="Pangilinan J."/>
            <person name="Floch G.L."/>
            <person name="Makela M.R."/>
            <person name="Henrissat B."/>
            <person name="Grigoriev I.V."/>
            <person name="Crouch J.A."/>
            <person name="De Vries R.P."/>
            <person name="Sukno S.A."/>
            <person name="Thon M.R."/>
        </authorList>
    </citation>
    <scope>NUCLEOTIDE SEQUENCE</scope>
    <source>
        <strain evidence="4">MAFF235873</strain>
    </source>
</reference>
<evidence type="ECO:0000256" key="2">
    <source>
        <dbReference type="SAM" id="Phobius"/>
    </source>
</evidence>
<feature type="region of interest" description="Disordered" evidence="1">
    <location>
        <begin position="354"/>
        <end position="389"/>
    </location>
</feature>
<feature type="region of interest" description="Disordered" evidence="1">
    <location>
        <begin position="754"/>
        <end position="805"/>
    </location>
</feature>
<organism evidence="4 5">
    <name type="scientific">Colletotrichum zoysiae</name>
    <dbReference type="NCBI Taxonomy" id="1216348"/>
    <lineage>
        <taxon>Eukaryota</taxon>
        <taxon>Fungi</taxon>
        <taxon>Dikarya</taxon>
        <taxon>Ascomycota</taxon>
        <taxon>Pezizomycotina</taxon>
        <taxon>Sordariomycetes</taxon>
        <taxon>Hypocreomycetidae</taxon>
        <taxon>Glomerellales</taxon>
        <taxon>Glomerellaceae</taxon>
        <taxon>Colletotrichum</taxon>
        <taxon>Colletotrichum graminicola species complex</taxon>
    </lineage>
</organism>
<feature type="transmembrane region" description="Helical" evidence="2">
    <location>
        <begin position="279"/>
        <end position="305"/>
    </location>
</feature>
<feature type="compositionally biased region" description="Acidic residues" evidence="1">
    <location>
        <begin position="756"/>
        <end position="788"/>
    </location>
</feature>
<sequence length="1004" mass="111347">MTVANDMAQISWSFLFVIMFAASAAADDGDDFVNNLFSDLAPLLALFGERVTMQFISQSLGWADNILLAMVPLGIITIIVSAIRVGGPGFLKALIGRARENLAVAEQELMSSTSSEVCELWNGHEVVRCMGSAPIKEFICLLPENPVTLLDKQIEVEVMPFEKVRNRQLHEIATQSPIKSLKFELLKALSLNSSTRCEEDKEKAPESASVHPSMSTVIVTQNPHPCAPNITLNSHDQNSRAGLHFWAVVGVVIQLGLVVMAACFVYHPALAFLKDGKLVAQYAFFCHAIGTALLVFGILLCAHVVESSTLETEFRPADDCEVRLVWLQQTKTVSDQSFESSAIYAKTKRTSIITSQRTRDAKRSPLAQSSMSAVDPTSEKGDGNSSGPDAMLGTVHKIQQPVATVNKAADGTPAMSLEIKTSIGTAFSLCGYIVQFIGLRGLHWSTSIAQLIAILSMAGVRAWVRRQLVEPPSSRQTMSGHELDWFATTFADVQSAPWRDDNSAKSDGQTWQIGRLEARVEKLEGNVPDPANSTAHRVVKVRTGLARLSKWQGPTSTEAISLAQSIEATMNLLFDDHKDGHFTWCLSTPKKELVQFKLDREKGKWRAYSDQLEAALSLWVFSASEDENSQTYEPHPQISSSYTSSSDSNERDDSWLRAEALPAKPGLRVLGLYEESLHRDLSWWLPSGSAGVLRLKMVDDPEKQTNGLEMRSHRIVGSVHSGPVPEQLRSKTNRFQVTQLPEFNLVVEKQKFNFGVEEEEEEEEDEEEDEDKGEDEDEEEDEEDEEQSEIGSKGNNNQGTAEEADTDKNLLAVEVSGPLKLLYAQDIFSSFFWVAAKTLEQPLAGLPKIASTADEAWQSFSLRHDGLYELAQAIHNNGLGSLSDVYWSMIPPLSVMGKLPQASAIVELARRQAEPHERLQRWEKAGEIYLWLYRAAKTFPPESHVNAQATAILLEFLQQVDQATNVVQAELDNDYRGPNSHLNDTIHRLKSLKDTLNHEFRCVL</sequence>
<accession>A0AAD9HLH8</accession>
<keyword evidence="2" id="KW-0472">Membrane</keyword>
<dbReference type="EMBL" id="MU842841">
    <property type="protein sequence ID" value="KAK2031336.1"/>
    <property type="molecule type" value="Genomic_DNA"/>
</dbReference>
<dbReference type="Proteomes" id="UP001232148">
    <property type="component" value="Unassembled WGS sequence"/>
</dbReference>
<name>A0AAD9HLH8_9PEZI</name>
<evidence type="ECO:0000313" key="5">
    <source>
        <dbReference type="Proteomes" id="UP001232148"/>
    </source>
</evidence>
<feature type="chain" id="PRO_5042205278" evidence="3">
    <location>
        <begin position="27"/>
        <end position="1004"/>
    </location>
</feature>
<keyword evidence="2" id="KW-0812">Transmembrane</keyword>
<feature type="signal peptide" evidence="3">
    <location>
        <begin position="1"/>
        <end position="26"/>
    </location>
</feature>
<feature type="compositionally biased region" description="Polar residues" evidence="1">
    <location>
        <begin position="789"/>
        <end position="800"/>
    </location>
</feature>
<feature type="transmembrane region" description="Helical" evidence="2">
    <location>
        <begin position="66"/>
        <end position="87"/>
    </location>
</feature>
<feature type="transmembrane region" description="Helical" evidence="2">
    <location>
        <begin position="243"/>
        <end position="267"/>
    </location>
</feature>
<protein>
    <submittedName>
        <fullName evidence="4">Uncharacterized protein</fullName>
    </submittedName>
</protein>
<gene>
    <name evidence="4" type="ORF">LX32DRAFT_691740</name>
</gene>
<keyword evidence="3" id="KW-0732">Signal</keyword>